<organism evidence="1 2">
    <name type="scientific">Algoriphagus aquimarinus</name>
    <dbReference type="NCBI Taxonomy" id="237018"/>
    <lineage>
        <taxon>Bacteria</taxon>
        <taxon>Pseudomonadati</taxon>
        <taxon>Bacteroidota</taxon>
        <taxon>Cytophagia</taxon>
        <taxon>Cytophagales</taxon>
        <taxon>Cyclobacteriaceae</taxon>
        <taxon>Algoriphagus</taxon>
    </lineage>
</organism>
<dbReference type="EMBL" id="VORW01000002">
    <property type="protein sequence ID" value="TXE13415.1"/>
    <property type="molecule type" value="Genomic_DNA"/>
</dbReference>
<evidence type="ECO:0000313" key="1">
    <source>
        <dbReference type="EMBL" id="TXE13415.1"/>
    </source>
</evidence>
<reference evidence="1 2" key="1">
    <citation type="submission" date="2019-08" db="EMBL/GenBank/DDBJ databases">
        <title>Genomes sequence of Algoriphagus aquimarinus ACAM450.</title>
        <authorList>
            <person name="Bowman J.P."/>
        </authorList>
    </citation>
    <scope>NUCLEOTIDE SEQUENCE [LARGE SCALE GENOMIC DNA]</scope>
    <source>
        <strain evidence="1 2">ACAM 450</strain>
    </source>
</reference>
<gene>
    <name evidence="1" type="ORF">ESV85_05425</name>
</gene>
<proteinExistence type="predicted"/>
<dbReference type="RefSeq" id="WP_146915501.1">
    <property type="nucleotide sequence ID" value="NZ_VORW01000002.1"/>
</dbReference>
<protein>
    <recommendedName>
        <fullName evidence="3">LexA repressor DNA-binding domain-containing protein</fullName>
    </recommendedName>
</protein>
<dbReference type="OrthoDB" id="1442826at2"/>
<dbReference type="Proteomes" id="UP000321935">
    <property type="component" value="Unassembled WGS sequence"/>
</dbReference>
<evidence type="ECO:0008006" key="3">
    <source>
        <dbReference type="Google" id="ProtNLM"/>
    </source>
</evidence>
<dbReference type="AlphaFoldDB" id="A0A5C7B4A2"/>
<name>A0A5C7B4A2_9BACT</name>
<accession>A0A5C7B4A2</accession>
<evidence type="ECO:0000313" key="2">
    <source>
        <dbReference type="Proteomes" id="UP000321935"/>
    </source>
</evidence>
<sequence>MSGIDKDPRISLSHIGLFSVLLHVREEFDGIEPFPIKREELMKAAKISSTATYFKIIRQLNEYGYIHYLPTFNRMRQSRVSIGSEVETM</sequence>
<comment type="caution">
    <text evidence="1">The sequence shown here is derived from an EMBL/GenBank/DDBJ whole genome shotgun (WGS) entry which is preliminary data.</text>
</comment>